<dbReference type="GO" id="GO:0004674">
    <property type="term" value="F:protein serine/threonine kinase activity"/>
    <property type="evidence" value="ECO:0007669"/>
    <property type="project" value="UniProtKB-KW"/>
</dbReference>
<dbReference type="InterPro" id="IPR011042">
    <property type="entry name" value="6-blade_b-propeller_TolB-like"/>
</dbReference>
<accession>A0A9X1MKK3</accession>
<dbReference type="PANTHER" id="PTHR43289">
    <property type="entry name" value="MITOGEN-ACTIVATED PROTEIN KINASE KINASE KINASE 20-RELATED"/>
    <property type="match status" value="1"/>
</dbReference>
<dbReference type="Gene3D" id="3.30.200.20">
    <property type="entry name" value="Phosphorylase Kinase, domain 1"/>
    <property type="match status" value="1"/>
</dbReference>
<keyword evidence="5" id="KW-0418">Kinase</keyword>
<evidence type="ECO:0000313" key="10">
    <source>
        <dbReference type="EMBL" id="MCC9628853.1"/>
    </source>
</evidence>
<evidence type="ECO:0000256" key="6">
    <source>
        <dbReference type="ARBA" id="ARBA00022840"/>
    </source>
</evidence>
<evidence type="ECO:0000256" key="7">
    <source>
        <dbReference type="PROSITE-ProRule" id="PRU10141"/>
    </source>
</evidence>
<dbReference type="SUPFAM" id="SSF56436">
    <property type="entry name" value="C-type lectin-like"/>
    <property type="match status" value="1"/>
</dbReference>
<evidence type="ECO:0000256" key="1">
    <source>
        <dbReference type="ARBA" id="ARBA00012513"/>
    </source>
</evidence>
<dbReference type="InterPro" id="IPR032675">
    <property type="entry name" value="LRR_dom_sf"/>
</dbReference>
<dbReference type="Gene3D" id="3.90.1580.10">
    <property type="entry name" value="paralog of FGE (formylglycine-generating enzyme)"/>
    <property type="match status" value="1"/>
</dbReference>
<sequence>MDERLLDLLLQWEEAASSGTDADLAKLADGDPQLLEQLQQHVAALQKIAWLDAPQAPAEELHLPTAQSLHSSLLMPDDLQLKTLQTHLAAAEIIPPAKLKELLDSHRVRTGFQLAGLLLENDLVTRFQLRSIANGKTRGLKLGRYVVLDKIGEGGMGQVYKARHSKMGRVVALKVLPRAAMAKSQSVERFNQEMKVAAKLRHENIVTAYDADESDGIHFFVMEYVEGRDLNTQVRRAGPLSVAAAVDCLLQAAQGLEYAHGVGLVHRDIKPANLLIDQNGVVKILDMGIARIQTDSNQSGLTQNGAVMGTVDFMAPEQAVNAKAATASADLYSLGCSLYYLLTGRPPFGGETLMVKLLGHREQTPPSLLNVRRDVPPALQAIYEKCMAKSPADRYKSATELIAALRRIRPQLSDAPPALSISSMETANDTSPTAFFETQPYSADAEVLPTRSIDARPQTSLPTLSGRGVPVYGGVIGALVLLFGFLYYAAGILFPSAPPLGTLVVEVDQEDLTAHLRDQELAIVDLKTAKRTPIRLLNTEQTVSLAPGEYKFDLDASGAIKTDVSQLTILSDASSKVHLFWKEAAKSTPPSVPETAVNLAPAMAIAPFDQSQAKAHQAAWASYLGVPELSTNSVGITFRVIPPGEFVMGSPQWQFKRLSDETEHEARISRPYLMSDTEVTRKQWDAVMGPRPWNVVGSNSIRDPLAIPASPITWEDATEFCRRLSEKEGKTYRLPTEAEWEFACRAGAETAYSFGDDQTQLVNYAWFNANALNANEQFPHPVRQKLPNPFGLYDMPGNVWEWCSDWYGSDYFKLAPLVDPTGPNSGPYHVQRGGSWYYGSDVGRSAARSVYQPEKPEYIGGFRIVQAFPDVPAQSPPKAPSPTGAYALEFDGVNDYVKLPFGYKGEHPLTMEVVLQVPAPAPGLHNILGTSEDSGVRFEFAGHPDGQTMAAQIGLAKPSRIYQMVSSQNYPPPGTTVNLTATIDSQQFRLFIDGKKVAESTLPETDRLFNDLNWIVGASPNLNQGEPLPVDFPFCGVIQQVRLSNAVLYQEDFKPTYQFDSSPQTMALYQFKEGQGTQLTDSSGHNRHGAIYGDPQWIPLTKANLDPNAHRAFALEFDGVDDYVELPYPFDLPAPWSLEMVAVTPTNPTNIGGALFSTTEFSGLGWTLSKTKTDGFFNAEFLIHSSRHGAYIGLTAKDITPPDTPVNFTVVSDKENVRYYVDGSLVGNIAIPEAERNYGDLKAMLGASPSQKPNLKIPIRFPFRGKIQQFRISTSERFTSEFTPQYQFAADDETYAFYDFKQGEGAELTDVSGHNRHGVIHGDPQWVRLSPDQIAPPTYAIDFDGVDDFVELPFGYQGKTPITVEVVLPMPLNSMESGTIFGNTEVSGVGLGINRQPQTGKRIAHLALSSTPLKTYAMLETTDLPTTGTLTNLTFVLGPVEYRLYVDGKLAGKAALPESERNHSRLNFLLGASANDRARQPGDFDFPYRGQVQQVRVSMTERYESDFTPQYEFFPDDDTFALYRFTEASGTILHDSSGNHRNGEIHGNPRRVKVSANVADGVTSNKPLRRPHGMEFDGVDDRVMIPISENLVDGPLTIEFFCQTQPGNSKDSYFVRAITHGDSRTVCLSPNGKLYAAENKEDVYLIHQPCPYEKWVHVAATFADRPLIFVDGQKSDLTPNALKDPRTSPAPDSLVFGGDMDFSHMFAGKIGGVRISKSLRYQDNFTPPTQLTKDADTLALYLFEEGSGTQLLDSSGNNHHGKIEGNPQWLGAANATSVDDSADRRAAEYVLSIGGQVRINDDSHLGTNTLIKNPNQLPNEAFRLTHVELANNNEITDQGLSAFQGTSNLRRVKVLNSSKVTAAGLAHLAENRSITFLELWGCQLTSNVFSHLQKMDSVIDFRFGYNSLNDDDMQFFREFPSTPRLRCLMLSNTSIGDEGIACLADARELRQLNVNKTSLTDKSFDTFLNLPLLQNLHLTETKVTPAGVAKFKQARPTCRVVWDGDPTGAVGGPTTSADSPAMTSIDPTPSAPPPGPGVSAVDVFTSGKWRWSKPEPVVVAGVEDSETLCNPYLLDKTGELYFAISPERLDKADLAVSKPATPSGTWEKPTLLSSEINSSELEHGPRLFADGTRMLFHSRRTDGMGQDDIWIARRNSIDEPFGRATNLGSPINTDQGEAHAAITNDGLTLVFERQRVEGRTLYGTLMIATRKSIDAPFDEPVPLENEINAGVTNTCPAISPDGTVLLFSSFRTGYQGLNLFVCNRASTDQPFGPPVLFDPVFPTGSWKIVTCVSQDLTRIFMSHSQTPQQNSRLWQCRLLTSEN</sequence>
<dbReference type="SUPFAM" id="SSF82171">
    <property type="entry name" value="DPP6 N-terminal domain-like"/>
    <property type="match status" value="1"/>
</dbReference>
<evidence type="ECO:0000256" key="8">
    <source>
        <dbReference type="SAM" id="MobiDB-lite"/>
    </source>
</evidence>
<reference evidence="10" key="1">
    <citation type="submission" date="2021-11" db="EMBL/GenBank/DDBJ databases">
        <title>Genome sequence.</title>
        <authorList>
            <person name="Sun Q."/>
        </authorList>
    </citation>
    <scope>NUCLEOTIDE SEQUENCE</scope>
    <source>
        <strain evidence="10">JC732</strain>
    </source>
</reference>
<name>A0A9X1MKK3_9BACT</name>
<dbReference type="InterPro" id="IPR011009">
    <property type="entry name" value="Kinase-like_dom_sf"/>
</dbReference>
<evidence type="ECO:0000313" key="11">
    <source>
        <dbReference type="Proteomes" id="UP001139103"/>
    </source>
</evidence>
<dbReference type="InterPro" id="IPR016187">
    <property type="entry name" value="CTDL_fold"/>
</dbReference>
<dbReference type="Pfam" id="PF00069">
    <property type="entry name" value="Pkinase"/>
    <property type="match status" value="1"/>
</dbReference>
<organism evidence="10 11">
    <name type="scientific">Blastopirellula sediminis</name>
    <dbReference type="NCBI Taxonomy" id="2894196"/>
    <lineage>
        <taxon>Bacteria</taxon>
        <taxon>Pseudomonadati</taxon>
        <taxon>Planctomycetota</taxon>
        <taxon>Planctomycetia</taxon>
        <taxon>Pirellulales</taxon>
        <taxon>Pirellulaceae</taxon>
        <taxon>Blastopirellula</taxon>
    </lineage>
</organism>
<dbReference type="Gene3D" id="2.120.10.30">
    <property type="entry name" value="TolB, C-terminal domain"/>
    <property type="match status" value="1"/>
</dbReference>
<evidence type="ECO:0000256" key="5">
    <source>
        <dbReference type="ARBA" id="ARBA00022777"/>
    </source>
</evidence>
<dbReference type="InterPro" id="IPR000719">
    <property type="entry name" value="Prot_kinase_dom"/>
</dbReference>
<dbReference type="FunFam" id="1.10.510.10:FF:000021">
    <property type="entry name" value="Serine/threonine protein kinase"/>
    <property type="match status" value="1"/>
</dbReference>
<dbReference type="PROSITE" id="PS50011">
    <property type="entry name" value="PROTEIN_KINASE_DOM"/>
    <property type="match status" value="1"/>
</dbReference>
<dbReference type="CDD" id="cd14014">
    <property type="entry name" value="STKc_PknB_like"/>
    <property type="match status" value="1"/>
</dbReference>
<feature type="compositionally biased region" description="Polar residues" evidence="8">
    <location>
        <begin position="2013"/>
        <end position="2027"/>
    </location>
</feature>
<keyword evidence="6 7" id="KW-0067">ATP-binding</keyword>
<dbReference type="PROSITE" id="PS00107">
    <property type="entry name" value="PROTEIN_KINASE_ATP"/>
    <property type="match status" value="1"/>
</dbReference>
<dbReference type="Gene3D" id="2.60.120.200">
    <property type="match status" value="4"/>
</dbReference>
<dbReference type="InterPro" id="IPR042095">
    <property type="entry name" value="SUMF_sf"/>
</dbReference>
<evidence type="ECO:0000256" key="2">
    <source>
        <dbReference type="ARBA" id="ARBA00022527"/>
    </source>
</evidence>
<dbReference type="Gene3D" id="1.10.510.10">
    <property type="entry name" value="Transferase(Phosphotransferase) domain 1"/>
    <property type="match status" value="1"/>
</dbReference>
<dbReference type="SUPFAM" id="SSF49899">
    <property type="entry name" value="Concanavalin A-like lectins/glucanases"/>
    <property type="match status" value="4"/>
</dbReference>
<keyword evidence="3" id="KW-0808">Transferase</keyword>
<dbReference type="SUPFAM" id="SSF56112">
    <property type="entry name" value="Protein kinase-like (PK-like)"/>
    <property type="match status" value="1"/>
</dbReference>
<keyword evidence="2" id="KW-0723">Serine/threonine-protein kinase</keyword>
<feature type="region of interest" description="Disordered" evidence="8">
    <location>
        <begin position="2002"/>
        <end position="2036"/>
    </location>
</feature>
<dbReference type="PANTHER" id="PTHR43289:SF6">
    <property type="entry name" value="SERINE_THREONINE-PROTEIN KINASE NEKL-3"/>
    <property type="match status" value="1"/>
</dbReference>
<dbReference type="RefSeq" id="WP_230218336.1">
    <property type="nucleotide sequence ID" value="NZ_JAJKFT010000004.1"/>
</dbReference>
<dbReference type="Pfam" id="PF03781">
    <property type="entry name" value="FGE-sulfatase"/>
    <property type="match status" value="1"/>
</dbReference>
<keyword evidence="4 7" id="KW-0547">Nucleotide-binding</keyword>
<dbReference type="SMART" id="SM00220">
    <property type="entry name" value="S_TKc"/>
    <property type="match status" value="1"/>
</dbReference>
<proteinExistence type="predicted"/>
<dbReference type="Proteomes" id="UP001139103">
    <property type="component" value="Unassembled WGS sequence"/>
</dbReference>
<dbReference type="InterPro" id="IPR008271">
    <property type="entry name" value="Ser/Thr_kinase_AS"/>
</dbReference>
<dbReference type="EMBL" id="JAJKFT010000004">
    <property type="protein sequence ID" value="MCC9628853.1"/>
    <property type="molecule type" value="Genomic_DNA"/>
</dbReference>
<gene>
    <name evidence="10" type="ORF">LOC68_10625</name>
</gene>
<dbReference type="Pfam" id="PF07676">
    <property type="entry name" value="PD40"/>
    <property type="match status" value="2"/>
</dbReference>
<evidence type="ECO:0000256" key="3">
    <source>
        <dbReference type="ARBA" id="ARBA00022679"/>
    </source>
</evidence>
<dbReference type="PROSITE" id="PS00108">
    <property type="entry name" value="PROTEIN_KINASE_ST"/>
    <property type="match status" value="1"/>
</dbReference>
<dbReference type="EC" id="2.7.11.1" evidence="1"/>
<dbReference type="InterPro" id="IPR017441">
    <property type="entry name" value="Protein_kinase_ATP_BS"/>
</dbReference>
<feature type="domain" description="Protein kinase" evidence="9">
    <location>
        <begin position="145"/>
        <end position="412"/>
    </location>
</feature>
<dbReference type="GO" id="GO:0005524">
    <property type="term" value="F:ATP binding"/>
    <property type="evidence" value="ECO:0007669"/>
    <property type="project" value="UniProtKB-UniRule"/>
</dbReference>
<dbReference type="SUPFAM" id="SSF52047">
    <property type="entry name" value="RNI-like"/>
    <property type="match status" value="1"/>
</dbReference>
<comment type="caution">
    <text evidence="10">The sequence shown here is derived from an EMBL/GenBank/DDBJ whole genome shotgun (WGS) entry which is preliminary data.</text>
</comment>
<feature type="binding site" evidence="7">
    <location>
        <position position="174"/>
    </location>
    <ligand>
        <name>ATP</name>
        <dbReference type="ChEBI" id="CHEBI:30616"/>
    </ligand>
</feature>
<dbReference type="Gene3D" id="3.80.10.10">
    <property type="entry name" value="Ribonuclease Inhibitor"/>
    <property type="match status" value="2"/>
</dbReference>
<evidence type="ECO:0000256" key="4">
    <source>
        <dbReference type="ARBA" id="ARBA00022741"/>
    </source>
</evidence>
<dbReference type="InterPro" id="IPR013320">
    <property type="entry name" value="ConA-like_dom_sf"/>
</dbReference>
<dbReference type="Pfam" id="PF13385">
    <property type="entry name" value="Laminin_G_3"/>
    <property type="match status" value="3"/>
</dbReference>
<keyword evidence="11" id="KW-1185">Reference proteome</keyword>
<protein>
    <recommendedName>
        <fullName evidence="1">non-specific serine/threonine protein kinase</fullName>
        <ecNumber evidence="1">2.7.11.1</ecNumber>
    </recommendedName>
</protein>
<dbReference type="InterPro" id="IPR011659">
    <property type="entry name" value="WD40"/>
</dbReference>
<evidence type="ECO:0000259" key="9">
    <source>
        <dbReference type="PROSITE" id="PS50011"/>
    </source>
</evidence>
<dbReference type="InterPro" id="IPR005532">
    <property type="entry name" value="SUMF_dom"/>
</dbReference>